<keyword evidence="7" id="KW-0833">Ubl conjugation pathway</keyword>
<dbReference type="PROSITE" id="PS51044">
    <property type="entry name" value="ZF_SP_RING"/>
    <property type="match status" value="1"/>
</dbReference>
<evidence type="ECO:0000256" key="10">
    <source>
        <dbReference type="PROSITE-ProRule" id="PRU00452"/>
    </source>
</evidence>
<feature type="region of interest" description="Disordered" evidence="11">
    <location>
        <begin position="122"/>
        <end position="154"/>
    </location>
</feature>
<dbReference type="GO" id="GO:0061665">
    <property type="term" value="F:SUMO ligase activity"/>
    <property type="evidence" value="ECO:0007669"/>
    <property type="project" value="TreeGrafter"/>
</dbReference>
<dbReference type="GO" id="GO:0016925">
    <property type="term" value="P:protein sumoylation"/>
    <property type="evidence" value="ECO:0007669"/>
    <property type="project" value="TreeGrafter"/>
</dbReference>
<comment type="pathway">
    <text evidence="2">Protein modification; protein sumoylation.</text>
</comment>
<sequence>MSAGTETATTATSATAMVDLQQIYADIARLTVPRLKDVLRALHQRVSGNRADLVERLRCECLRRAERTERLAEARIAVARALAPPTIPSTPTTTPTPASVLPASVSAVSSASHQQYHGMLSGGGLASSAVSTNSHHSHHSHMRPSPLSMSNSGKSVFSGGGLSGGFGGMSGGLGGVGSVGFGGSGVDGLRFRTAPFYVACDGADARLLAKMTPCSTGRDMLRFSVPAQVLARLSSQVSGSASNVLLLLVGPASGVSMRKNPFKMSGVPIEYPILDGPHSNAPNHCSIVVNNTSVPPAEYAGIRGKPWTAKPLELNKFLHKSPSQVNTIDLKFTPMHDSPPSYIAVVVQLATVVSLPDIVLQVKQDAILFKDAILAEMRNKPVLDDDICLTEEHVSLKDPASRARIKTPVRGRQCRHPQCFDLEFYLMMNRSHPTWTCPVCNKLAPMNEIFVDGYFFELLAAAEHDTDIESAEIEADGNWRLNKEQKTVGGVSSEDSDSDNDTYPSKKIKVEQNSTAKSFVPTEVIDLTLSDDDNSPAQPPPRQQPPVIAATAAPKTTNHLPSQNQMTTFPATPSASSHSQSPTPPVPSFITRSLANDARISRTTNVTVPQKSISPFPVAGLTQQKPSDVARASSNTRSEGNIAKSLINTGPGDETVVFGSCSNMTLGGAGLPPVVSSVAGYGSSNSGVKNISGDGTNGSSVSIGGRDFLQDVALPILMPKRHEVAPTIPTVPLSLSSVPLQLPRKQTQLPKRPEIPAVQIWTGNNNNNNNNNNSNNNYLFQPQLELQSLISQNLPSLYDQHVFGRSKAFSNDSSSRSNNNSSDSSSSNNRLGDSGFSNIGSNGNSSINVTQSSYNYRVSDAISSQATTAILDSRNSSSSSDSNEIDDFVL</sequence>
<evidence type="ECO:0000256" key="3">
    <source>
        <dbReference type="ARBA" id="ARBA00005383"/>
    </source>
</evidence>
<feature type="compositionally biased region" description="Low complexity" evidence="11">
    <location>
        <begin position="810"/>
        <end position="842"/>
    </location>
</feature>
<dbReference type="GO" id="GO:0000785">
    <property type="term" value="C:chromatin"/>
    <property type="evidence" value="ECO:0007669"/>
    <property type="project" value="TreeGrafter"/>
</dbReference>
<evidence type="ECO:0000256" key="8">
    <source>
        <dbReference type="ARBA" id="ARBA00022833"/>
    </source>
</evidence>
<gene>
    <name evidence="14" type="primary">SIZ1_1</name>
    <name evidence="14" type="ORF">HK100_001875</name>
</gene>
<dbReference type="GO" id="GO:0016874">
    <property type="term" value="F:ligase activity"/>
    <property type="evidence" value="ECO:0007669"/>
    <property type="project" value="UniProtKB-KW"/>
</dbReference>
<keyword evidence="4" id="KW-0808">Transferase</keyword>
<evidence type="ECO:0000256" key="11">
    <source>
        <dbReference type="SAM" id="MobiDB-lite"/>
    </source>
</evidence>
<dbReference type="SUPFAM" id="SSF68906">
    <property type="entry name" value="SAP domain"/>
    <property type="match status" value="1"/>
</dbReference>
<keyword evidence="8" id="KW-0862">Zinc</keyword>
<dbReference type="PROSITE" id="PS50800">
    <property type="entry name" value="SAP"/>
    <property type="match status" value="1"/>
</dbReference>
<keyword evidence="6 10" id="KW-0863">Zinc-finger</keyword>
<evidence type="ECO:0000256" key="7">
    <source>
        <dbReference type="ARBA" id="ARBA00022786"/>
    </source>
</evidence>
<protein>
    <submittedName>
        <fullName evidence="14">SUMO ligase siz1</fullName>
    </submittedName>
</protein>
<keyword evidence="9" id="KW-0539">Nucleus</keyword>
<dbReference type="PANTHER" id="PTHR10782:SF4">
    <property type="entry name" value="TONALLI, ISOFORM E"/>
    <property type="match status" value="1"/>
</dbReference>
<comment type="similarity">
    <text evidence="3">Belongs to the PIAS family.</text>
</comment>
<feature type="region of interest" description="Disordered" evidence="11">
    <location>
        <begin position="808"/>
        <end position="842"/>
    </location>
</feature>
<evidence type="ECO:0000313" key="15">
    <source>
        <dbReference type="Proteomes" id="UP001211907"/>
    </source>
</evidence>
<dbReference type="InterPro" id="IPR003034">
    <property type="entry name" value="SAP_dom"/>
</dbReference>
<dbReference type="InterPro" id="IPR038654">
    <property type="entry name" value="PINIT_sf"/>
</dbReference>
<dbReference type="GO" id="GO:0008270">
    <property type="term" value="F:zinc ion binding"/>
    <property type="evidence" value="ECO:0007669"/>
    <property type="project" value="UniProtKB-KW"/>
</dbReference>
<dbReference type="InterPro" id="IPR023321">
    <property type="entry name" value="PINIT"/>
</dbReference>
<dbReference type="Pfam" id="PF02037">
    <property type="entry name" value="SAP"/>
    <property type="match status" value="1"/>
</dbReference>
<evidence type="ECO:0000256" key="5">
    <source>
        <dbReference type="ARBA" id="ARBA00022723"/>
    </source>
</evidence>
<reference evidence="14" key="1">
    <citation type="submission" date="2020-05" db="EMBL/GenBank/DDBJ databases">
        <title>Phylogenomic resolution of chytrid fungi.</title>
        <authorList>
            <person name="Stajich J.E."/>
            <person name="Amses K."/>
            <person name="Simmons R."/>
            <person name="Seto K."/>
            <person name="Myers J."/>
            <person name="Bonds A."/>
            <person name="Quandt C.A."/>
            <person name="Barry K."/>
            <person name="Liu P."/>
            <person name="Grigoriev I."/>
            <person name="Longcore J.E."/>
            <person name="James T.Y."/>
        </authorList>
    </citation>
    <scope>NUCLEOTIDE SEQUENCE</scope>
    <source>
        <strain evidence="14">JEL0513</strain>
    </source>
</reference>
<evidence type="ECO:0000256" key="9">
    <source>
        <dbReference type="ARBA" id="ARBA00023242"/>
    </source>
</evidence>
<dbReference type="Gene3D" id="2.60.120.780">
    <property type="entry name" value="PINIT domain"/>
    <property type="match status" value="1"/>
</dbReference>
<feature type="region of interest" description="Disordered" evidence="11">
    <location>
        <begin position="557"/>
        <end position="590"/>
    </location>
</feature>
<dbReference type="GO" id="GO:0005634">
    <property type="term" value="C:nucleus"/>
    <property type="evidence" value="ECO:0007669"/>
    <property type="project" value="UniProtKB-SubCell"/>
</dbReference>
<dbReference type="EMBL" id="JADGJH010001418">
    <property type="protein sequence ID" value="KAJ3113821.1"/>
    <property type="molecule type" value="Genomic_DNA"/>
</dbReference>
<evidence type="ECO:0000256" key="6">
    <source>
        <dbReference type="ARBA" id="ARBA00022771"/>
    </source>
</evidence>
<comment type="caution">
    <text evidence="14">The sequence shown here is derived from an EMBL/GenBank/DDBJ whole genome shotgun (WGS) entry which is preliminary data.</text>
</comment>
<proteinExistence type="inferred from homology"/>
<feature type="domain" description="SAP" evidence="12">
    <location>
        <begin position="27"/>
        <end position="61"/>
    </location>
</feature>
<dbReference type="Proteomes" id="UP001211907">
    <property type="component" value="Unassembled WGS sequence"/>
</dbReference>
<feature type="region of interest" description="Disordered" evidence="11">
    <location>
        <begin position="484"/>
        <end position="514"/>
    </location>
</feature>
<dbReference type="InterPro" id="IPR013083">
    <property type="entry name" value="Znf_RING/FYVE/PHD"/>
</dbReference>
<dbReference type="Pfam" id="PF14324">
    <property type="entry name" value="PINIT"/>
    <property type="match status" value="1"/>
</dbReference>
<dbReference type="PANTHER" id="PTHR10782">
    <property type="entry name" value="ZINC FINGER MIZ DOMAIN-CONTAINING PROTEIN"/>
    <property type="match status" value="1"/>
</dbReference>
<dbReference type="Gene3D" id="3.30.40.10">
    <property type="entry name" value="Zinc/RING finger domain, C3HC4 (zinc finger)"/>
    <property type="match status" value="1"/>
</dbReference>
<dbReference type="Gene3D" id="1.10.720.30">
    <property type="entry name" value="SAP domain"/>
    <property type="match status" value="1"/>
</dbReference>
<dbReference type="AlphaFoldDB" id="A0AAD5SYQ9"/>
<dbReference type="Pfam" id="PF02891">
    <property type="entry name" value="zf-MIZ"/>
    <property type="match status" value="1"/>
</dbReference>
<keyword evidence="15" id="KW-1185">Reference proteome</keyword>
<feature type="compositionally biased region" description="Polar residues" evidence="11">
    <location>
        <begin position="557"/>
        <end position="581"/>
    </location>
</feature>
<evidence type="ECO:0000256" key="4">
    <source>
        <dbReference type="ARBA" id="ARBA00022679"/>
    </source>
</evidence>
<evidence type="ECO:0000259" key="12">
    <source>
        <dbReference type="PROSITE" id="PS50800"/>
    </source>
</evidence>
<keyword evidence="14" id="KW-0436">Ligase</keyword>
<evidence type="ECO:0000259" key="13">
    <source>
        <dbReference type="PROSITE" id="PS51044"/>
    </source>
</evidence>
<name>A0AAD5SYQ9_9FUNG</name>
<organism evidence="14 15">
    <name type="scientific">Physocladia obscura</name>
    <dbReference type="NCBI Taxonomy" id="109957"/>
    <lineage>
        <taxon>Eukaryota</taxon>
        <taxon>Fungi</taxon>
        <taxon>Fungi incertae sedis</taxon>
        <taxon>Chytridiomycota</taxon>
        <taxon>Chytridiomycota incertae sedis</taxon>
        <taxon>Chytridiomycetes</taxon>
        <taxon>Chytridiales</taxon>
        <taxon>Chytriomycetaceae</taxon>
        <taxon>Physocladia</taxon>
    </lineage>
</organism>
<feature type="compositionally biased region" description="Low complexity" evidence="11">
    <location>
        <begin position="143"/>
        <end position="154"/>
    </location>
</feature>
<evidence type="ECO:0000256" key="2">
    <source>
        <dbReference type="ARBA" id="ARBA00004718"/>
    </source>
</evidence>
<keyword evidence="5" id="KW-0479">Metal-binding</keyword>
<evidence type="ECO:0000313" key="14">
    <source>
        <dbReference type="EMBL" id="KAJ3113821.1"/>
    </source>
</evidence>
<comment type="subcellular location">
    <subcellularLocation>
        <location evidence="1">Nucleus</location>
    </subcellularLocation>
</comment>
<dbReference type="CDD" id="cd16650">
    <property type="entry name" value="SP-RING_PIAS-like"/>
    <property type="match status" value="1"/>
</dbReference>
<dbReference type="InterPro" id="IPR004181">
    <property type="entry name" value="Znf_MIZ"/>
</dbReference>
<dbReference type="InterPro" id="IPR036361">
    <property type="entry name" value="SAP_dom_sf"/>
</dbReference>
<feature type="domain" description="SP-RING-type" evidence="13">
    <location>
        <begin position="383"/>
        <end position="464"/>
    </location>
</feature>
<evidence type="ECO:0000256" key="1">
    <source>
        <dbReference type="ARBA" id="ARBA00004123"/>
    </source>
</evidence>
<accession>A0AAD5SYQ9</accession>